<comment type="function">
    <text evidence="4">Functions as a PqqA binding protein and presents PqqA to PqqE, in the pyrroloquinoline quinone (PQQ) biosynthetic pathway.</text>
</comment>
<dbReference type="NCBIfam" id="NF002535">
    <property type="entry name" value="PRK02079.1"/>
    <property type="match status" value="1"/>
</dbReference>
<keyword evidence="3 4" id="KW-0884">PQQ biosynthesis</keyword>
<proteinExistence type="inferred from homology"/>
<comment type="similarity">
    <text evidence="4">Belongs to the PqqD family.</text>
</comment>
<name>A0ABS7E4S5_9GAMM</name>
<evidence type="ECO:0000256" key="4">
    <source>
        <dbReference type="HAMAP-Rule" id="MF_00655"/>
    </source>
</evidence>
<keyword evidence="6" id="KW-1185">Reference proteome</keyword>
<gene>
    <name evidence="4 5" type="primary">pqqD</name>
    <name evidence="5" type="ORF">K0625_13520</name>
</gene>
<evidence type="ECO:0000256" key="1">
    <source>
        <dbReference type="ARBA" id="ARBA00004886"/>
    </source>
</evidence>
<evidence type="ECO:0000256" key="2">
    <source>
        <dbReference type="ARBA" id="ARBA00011741"/>
    </source>
</evidence>
<dbReference type="InterPro" id="IPR008792">
    <property type="entry name" value="PQQD"/>
</dbReference>
<evidence type="ECO:0000256" key="3">
    <source>
        <dbReference type="ARBA" id="ARBA00022905"/>
    </source>
</evidence>
<dbReference type="InterPro" id="IPR041881">
    <property type="entry name" value="PqqD_sf"/>
</dbReference>
<comment type="pathway">
    <text evidence="1 4">Cofactor biosynthesis; pyrroloquinoline quinone biosynthesis.</text>
</comment>
<dbReference type="InterPro" id="IPR022479">
    <property type="entry name" value="PqqD_bac"/>
</dbReference>
<protein>
    <recommendedName>
        <fullName evidence="4">PqqA binding protein</fullName>
    </recommendedName>
    <alternativeName>
        <fullName evidence="4">Coenzyme PQQ synthesis protein D</fullName>
    </alternativeName>
    <alternativeName>
        <fullName evidence="4">Pyrroloquinoline quinone biosynthesis protein D</fullName>
    </alternativeName>
</protein>
<dbReference type="HAMAP" id="MF_00655">
    <property type="entry name" value="PQQ_syn_PqqD"/>
    <property type="match status" value="1"/>
</dbReference>
<dbReference type="Gene3D" id="1.10.10.1150">
    <property type="entry name" value="Coenzyme PQQ synthesis protein D (PqqD)"/>
    <property type="match status" value="1"/>
</dbReference>
<comment type="subunit">
    <text evidence="2 4">Monomer. Interacts with PqqE.</text>
</comment>
<dbReference type="Proteomes" id="UP001195963">
    <property type="component" value="Unassembled WGS sequence"/>
</dbReference>
<reference evidence="5 6" key="1">
    <citation type="submission" date="2021-07" db="EMBL/GenBank/DDBJ databases">
        <title>Shewanella sp. nov, isolated from SCS.</title>
        <authorList>
            <person name="Cao W.R."/>
        </authorList>
    </citation>
    <scope>NUCLEOTIDE SEQUENCE [LARGE SCALE GENOMIC DNA]</scope>
    <source>
        <strain evidence="5 6">NR704-98</strain>
    </source>
</reference>
<organism evidence="5 6">
    <name type="scientific">Shewanella nanhaiensis</name>
    <dbReference type="NCBI Taxonomy" id="2864872"/>
    <lineage>
        <taxon>Bacteria</taxon>
        <taxon>Pseudomonadati</taxon>
        <taxon>Pseudomonadota</taxon>
        <taxon>Gammaproteobacteria</taxon>
        <taxon>Alteromonadales</taxon>
        <taxon>Shewanellaceae</taxon>
        <taxon>Shewanella</taxon>
    </lineage>
</organism>
<dbReference type="Pfam" id="PF05402">
    <property type="entry name" value="PqqD"/>
    <property type="match status" value="1"/>
</dbReference>
<comment type="caution">
    <text evidence="5">The sequence shown here is derived from an EMBL/GenBank/DDBJ whole genome shotgun (WGS) entry which is preliminary data.</text>
</comment>
<dbReference type="NCBIfam" id="TIGR03859">
    <property type="entry name" value="PQQ_PqqD"/>
    <property type="match status" value="1"/>
</dbReference>
<evidence type="ECO:0000313" key="5">
    <source>
        <dbReference type="EMBL" id="MBW8184688.1"/>
    </source>
</evidence>
<sequence length="88" mass="10094">MTLTVPKMNPLFRLQFEKAQGCFVLLYPEGMVKLNESAAEILQLVDGSASVDEIHKQLQHKFPQAGDISRDIEEFLQVAQEKRWISYV</sequence>
<dbReference type="EMBL" id="JAHZST010000009">
    <property type="protein sequence ID" value="MBW8184688.1"/>
    <property type="molecule type" value="Genomic_DNA"/>
</dbReference>
<evidence type="ECO:0000313" key="6">
    <source>
        <dbReference type="Proteomes" id="UP001195963"/>
    </source>
</evidence>
<dbReference type="RefSeq" id="WP_220110178.1">
    <property type="nucleotide sequence ID" value="NZ_JAHZST010000009.1"/>
</dbReference>
<accession>A0ABS7E4S5</accession>